<dbReference type="Proteomes" id="UP000264310">
    <property type="component" value="Unassembled WGS sequence"/>
</dbReference>
<evidence type="ECO:0000313" key="4">
    <source>
        <dbReference type="Proteomes" id="UP000264310"/>
    </source>
</evidence>
<evidence type="ECO:0000313" key="3">
    <source>
        <dbReference type="EMBL" id="RFC65212.1"/>
    </source>
</evidence>
<dbReference type="PIRSF" id="PIRSF036238">
    <property type="entry name" value="UCP036238"/>
    <property type="match status" value="1"/>
</dbReference>
<evidence type="ECO:0000259" key="2">
    <source>
        <dbReference type="Pfam" id="PF10056"/>
    </source>
</evidence>
<dbReference type="EMBL" id="QURL01000002">
    <property type="protein sequence ID" value="RFC65212.1"/>
    <property type="molecule type" value="Genomic_DNA"/>
</dbReference>
<name>A0A371X7K5_9HYPH</name>
<dbReference type="InterPro" id="IPR018744">
    <property type="entry name" value="DUF2293"/>
</dbReference>
<dbReference type="OrthoDB" id="1159372at2"/>
<evidence type="ECO:0000256" key="1">
    <source>
        <dbReference type="SAM" id="MobiDB-lite"/>
    </source>
</evidence>
<organism evidence="3 4">
    <name type="scientific">Fulvimarina endophytica</name>
    <dbReference type="NCBI Taxonomy" id="2293836"/>
    <lineage>
        <taxon>Bacteria</taxon>
        <taxon>Pseudomonadati</taxon>
        <taxon>Pseudomonadota</taxon>
        <taxon>Alphaproteobacteria</taxon>
        <taxon>Hyphomicrobiales</taxon>
        <taxon>Aurantimonadaceae</taxon>
        <taxon>Fulvimarina</taxon>
    </lineage>
</organism>
<dbReference type="Pfam" id="PF10056">
    <property type="entry name" value="DUF2293"/>
    <property type="match status" value="1"/>
</dbReference>
<accession>A0A371X7K5</accession>
<reference evidence="3 4" key="1">
    <citation type="submission" date="2018-08" db="EMBL/GenBank/DDBJ databases">
        <title>Fulvimarina sp. 85, whole genome shotgun sequence.</title>
        <authorList>
            <person name="Tuo L."/>
        </authorList>
    </citation>
    <scope>NUCLEOTIDE SEQUENCE [LARGE SCALE GENOMIC DNA]</scope>
    <source>
        <strain evidence="3 4">85</strain>
    </source>
</reference>
<proteinExistence type="predicted"/>
<feature type="domain" description="DUF2293" evidence="2">
    <location>
        <begin position="12"/>
        <end position="90"/>
    </location>
</feature>
<keyword evidence="4" id="KW-1185">Reference proteome</keyword>
<gene>
    <name evidence="3" type="ORF">DYI37_05030</name>
</gene>
<dbReference type="AlphaFoldDB" id="A0A371X7K5"/>
<dbReference type="RefSeq" id="WP_116682109.1">
    <property type="nucleotide sequence ID" value="NZ_QURL01000002.1"/>
</dbReference>
<protein>
    <submittedName>
        <fullName evidence="3">DUF2293 domain-containing protein</fullName>
    </submittedName>
</protein>
<sequence>MTTRRQRLVAEALTALVPRAPFLDAETIRDAAKARHMRGLRPDAAVWLAAIAHIRHQHTDYDALMDDGYDKDAARFFVVDDTNRVLDSWGATRLLDPDAVEEDGTGFADDASGETPESEDHIG</sequence>
<dbReference type="InterPro" id="IPR017044">
    <property type="entry name" value="UCP036238"/>
</dbReference>
<comment type="caution">
    <text evidence="3">The sequence shown here is derived from an EMBL/GenBank/DDBJ whole genome shotgun (WGS) entry which is preliminary data.</text>
</comment>
<feature type="region of interest" description="Disordered" evidence="1">
    <location>
        <begin position="97"/>
        <end position="123"/>
    </location>
</feature>